<sequence length="310" mass="34414">MDYVMKLMEKYGIPGRDAYELADSPYTFPDGAHYRMELSGIERPSTLEAMVDEMNKRKIPIHRIIATVMGATLLSMEELKDFARIAHDSRIEAIVTPGPRPFWDLGKQISTPEGAVSGLRIRGSDNLRYIISDIFRCIEAGFRGFLVWDEGLLNLLNNMKINGDIPSDTTFKVSIFAGHANAAGAKVLEMLGANTFNPVADMTLPLLGSIRKAVKLPMDLHVYLFDSMGGFNRFWEGAELARVCSPCYFKIEPGPGMGALYKPWVGPDSLAFLAREKVKQAKIIHELVQRVNPNLKLSAQGPTDLSIPKP</sequence>
<organism evidence="1 2">
    <name type="scientific">Psychracetigena formicireducens</name>
    <dbReference type="NCBI Taxonomy" id="2986056"/>
    <lineage>
        <taxon>Bacteria</taxon>
        <taxon>Bacillati</taxon>
        <taxon>Candidatus Lithacetigenota</taxon>
        <taxon>Candidatus Psychracetigena</taxon>
    </lineage>
</organism>
<dbReference type="AlphaFoldDB" id="A0A9E2F0G5"/>
<accession>A0A9E2F0G5</accession>
<proteinExistence type="predicted"/>
<dbReference type="Proteomes" id="UP000811545">
    <property type="component" value="Unassembled WGS sequence"/>
</dbReference>
<evidence type="ECO:0000313" key="2">
    <source>
        <dbReference type="Proteomes" id="UP000811545"/>
    </source>
</evidence>
<reference evidence="1 2" key="1">
    <citation type="journal article" date="2021" name="bioRxiv">
        <title>Unique metabolic strategies in Hadean analogues reveal hints for primordial physiology.</title>
        <authorList>
            <person name="Nobu M.K."/>
            <person name="Nakai R."/>
            <person name="Tamazawa S."/>
            <person name="Mori H."/>
            <person name="Toyoda A."/>
            <person name="Ijiri A."/>
            <person name="Suzuki S."/>
            <person name="Kurokawa K."/>
            <person name="Kamagata Y."/>
            <person name="Tamaki H."/>
        </authorList>
    </citation>
    <scope>NUCLEOTIDE SEQUENCE [LARGE SCALE GENOMIC DNA]</scope>
    <source>
        <strain evidence="1">BS525</strain>
    </source>
</reference>
<gene>
    <name evidence="1" type="ORF">DDT42_00146</name>
</gene>
<protein>
    <submittedName>
        <fullName evidence="1">Uncharacterized protein</fullName>
    </submittedName>
</protein>
<evidence type="ECO:0000313" key="1">
    <source>
        <dbReference type="EMBL" id="MBT9144314.1"/>
    </source>
</evidence>
<comment type="caution">
    <text evidence="1">The sequence shown here is derived from an EMBL/GenBank/DDBJ whole genome shotgun (WGS) entry which is preliminary data.</text>
</comment>
<dbReference type="EMBL" id="QLTW01000003">
    <property type="protein sequence ID" value="MBT9144314.1"/>
    <property type="molecule type" value="Genomic_DNA"/>
</dbReference>
<name>A0A9E2F0G5_PSYF1</name>